<evidence type="ECO:0000256" key="7">
    <source>
        <dbReference type="ARBA" id="ARBA00022692"/>
    </source>
</evidence>
<evidence type="ECO:0000256" key="6">
    <source>
        <dbReference type="ARBA" id="ARBA00022679"/>
    </source>
</evidence>
<dbReference type="PROSITE" id="PS50109">
    <property type="entry name" value="HIS_KIN"/>
    <property type="match status" value="1"/>
</dbReference>
<dbReference type="SMART" id="SM00388">
    <property type="entry name" value="HisKA"/>
    <property type="match status" value="1"/>
</dbReference>
<evidence type="ECO:0000256" key="12">
    <source>
        <dbReference type="ARBA" id="ARBA00023012"/>
    </source>
</evidence>
<dbReference type="Proteomes" id="UP000261231">
    <property type="component" value="Unassembled WGS sequence"/>
</dbReference>
<dbReference type="FunFam" id="1.10.287.130:FF:000001">
    <property type="entry name" value="Two-component sensor histidine kinase"/>
    <property type="match status" value="1"/>
</dbReference>
<dbReference type="InterPro" id="IPR003660">
    <property type="entry name" value="HAMP_dom"/>
</dbReference>
<dbReference type="OrthoDB" id="9762826at2"/>
<dbReference type="PANTHER" id="PTHR45528:SF1">
    <property type="entry name" value="SENSOR HISTIDINE KINASE CPXA"/>
    <property type="match status" value="1"/>
</dbReference>
<dbReference type="PRINTS" id="PR00344">
    <property type="entry name" value="BCTRLSENSOR"/>
</dbReference>
<dbReference type="Pfam" id="PF00672">
    <property type="entry name" value="HAMP"/>
    <property type="match status" value="1"/>
</dbReference>
<evidence type="ECO:0000256" key="4">
    <source>
        <dbReference type="ARBA" id="ARBA00022475"/>
    </source>
</evidence>
<evidence type="ECO:0000313" key="18">
    <source>
        <dbReference type="EMBL" id="RGC48815.1"/>
    </source>
</evidence>
<dbReference type="InterPro" id="IPR050398">
    <property type="entry name" value="HssS/ArlS-like"/>
</dbReference>
<dbReference type="InterPro" id="IPR036890">
    <property type="entry name" value="HATPase_C_sf"/>
</dbReference>
<keyword evidence="19" id="KW-1185">Reference proteome</keyword>
<dbReference type="SMART" id="SM00387">
    <property type="entry name" value="HATPase_c"/>
    <property type="match status" value="1"/>
</dbReference>
<evidence type="ECO:0000256" key="2">
    <source>
        <dbReference type="ARBA" id="ARBA00004651"/>
    </source>
</evidence>
<evidence type="ECO:0000256" key="15">
    <source>
        <dbReference type="SAM" id="Phobius"/>
    </source>
</evidence>
<comment type="subcellular location">
    <subcellularLocation>
        <location evidence="2">Cell membrane</location>
        <topology evidence="2">Multi-pass membrane protein</topology>
    </subcellularLocation>
</comment>
<dbReference type="Pfam" id="PF02518">
    <property type="entry name" value="HATPase_c"/>
    <property type="match status" value="1"/>
</dbReference>
<dbReference type="SUPFAM" id="SSF47384">
    <property type="entry name" value="Homodimeric domain of signal transducing histidine kinase"/>
    <property type="match status" value="1"/>
</dbReference>
<keyword evidence="10" id="KW-0067">ATP-binding</keyword>
<dbReference type="SUPFAM" id="SSF55874">
    <property type="entry name" value="ATPase domain of HSP90 chaperone/DNA topoisomerase II/histidine kinase"/>
    <property type="match status" value="1"/>
</dbReference>
<feature type="coiled-coil region" evidence="14">
    <location>
        <begin position="275"/>
        <end position="309"/>
    </location>
</feature>
<evidence type="ECO:0000256" key="9">
    <source>
        <dbReference type="ARBA" id="ARBA00022777"/>
    </source>
</evidence>
<accession>A0A3E2XMW3</accession>
<evidence type="ECO:0000256" key="1">
    <source>
        <dbReference type="ARBA" id="ARBA00000085"/>
    </source>
</evidence>
<evidence type="ECO:0000256" key="8">
    <source>
        <dbReference type="ARBA" id="ARBA00022741"/>
    </source>
</evidence>
<proteinExistence type="predicted"/>
<evidence type="ECO:0000259" key="17">
    <source>
        <dbReference type="PROSITE" id="PS50885"/>
    </source>
</evidence>
<sequence>MFRKKSLKVKLSLILIGMVLLISVSSVLLSNIFLKRFYLAKKNQTLISTFEKIDDMYAVELQGKTTESGESGSTDEGLESYVIPDSGISDELYLQLDKLSQTRNLSVIIYRDMSSPIFDYMLKSNTKLLLYSSLGMNQNSKVESSNIYSDYINADKSGDAASVKTDNYEIEKVNVKRLGASYIYLAGTFKNGDHILIRASFSSITESAALSNQFFLYISLVAALIGFVVMYFVSNRFLGPITVLTNIAKRMSELDFTAKYEVKTEDEVGVLGNSMNMLSETLEQALAELKEANTELKKDLEKKEQIDAMRKEFLSNVSHELKTPIALIQGYAEGLMDNINDDEESREFYCEVIVDEARKMNQMVKKIMDLNQLEFGYNTVTMEHFDIIAMIRAVIAKSDILLKQKEINLAFDEDAPIYVWSDAYMSEEVFTNYLTNAINHADGEKRIDIQLEKKEKTVKITVHNTGEQIPEEDLSKLWDKFYKVDKARTREYGGSGVGLSIVKASMEQLGQPYGVYNCEDGVSFWFELDCQDAAEMIQEQA</sequence>
<reference evidence="18 19" key="1">
    <citation type="submission" date="2018-08" db="EMBL/GenBank/DDBJ databases">
        <title>A genome reference for cultivated species of the human gut microbiota.</title>
        <authorList>
            <person name="Zou Y."/>
            <person name="Xue W."/>
            <person name="Luo G."/>
        </authorList>
    </citation>
    <scope>NUCLEOTIDE SEQUENCE [LARGE SCALE GENOMIC DNA]</scope>
    <source>
        <strain evidence="18 19">AM28-39</strain>
    </source>
</reference>
<keyword evidence="4" id="KW-1003">Cell membrane</keyword>
<evidence type="ECO:0000256" key="3">
    <source>
        <dbReference type="ARBA" id="ARBA00012438"/>
    </source>
</evidence>
<evidence type="ECO:0000259" key="16">
    <source>
        <dbReference type="PROSITE" id="PS50109"/>
    </source>
</evidence>
<evidence type="ECO:0000256" key="14">
    <source>
        <dbReference type="SAM" id="Coils"/>
    </source>
</evidence>
<keyword evidence="7 15" id="KW-0812">Transmembrane</keyword>
<dbReference type="Gene3D" id="1.10.287.130">
    <property type="match status" value="1"/>
</dbReference>
<organism evidence="18 19">
    <name type="scientific">Coprococcus catus</name>
    <dbReference type="NCBI Taxonomy" id="116085"/>
    <lineage>
        <taxon>Bacteria</taxon>
        <taxon>Bacillati</taxon>
        <taxon>Bacillota</taxon>
        <taxon>Clostridia</taxon>
        <taxon>Lachnospirales</taxon>
        <taxon>Lachnospiraceae</taxon>
        <taxon>Coprococcus</taxon>
    </lineage>
</organism>
<keyword evidence="9 18" id="KW-0418">Kinase</keyword>
<evidence type="ECO:0000313" key="19">
    <source>
        <dbReference type="Proteomes" id="UP000261231"/>
    </source>
</evidence>
<gene>
    <name evidence="18" type="ORF">DW747_05970</name>
</gene>
<comment type="caution">
    <text evidence="18">The sequence shown here is derived from an EMBL/GenBank/DDBJ whole genome shotgun (WGS) entry which is preliminary data.</text>
</comment>
<feature type="domain" description="Histidine kinase" evidence="16">
    <location>
        <begin position="316"/>
        <end position="532"/>
    </location>
</feature>
<dbReference type="PANTHER" id="PTHR45528">
    <property type="entry name" value="SENSOR HISTIDINE KINASE CPXA"/>
    <property type="match status" value="1"/>
</dbReference>
<dbReference type="GO" id="GO:0005886">
    <property type="term" value="C:plasma membrane"/>
    <property type="evidence" value="ECO:0007669"/>
    <property type="project" value="UniProtKB-SubCell"/>
</dbReference>
<dbReference type="GO" id="GO:0000155">
    <property type="term" value="F:phosphorelay sensor kinase activity"/>
    <property type="evidence" value="ECO:0007669"/>
    <property type="project" value="InterPro"/>
</dbReference>
<keyword evidence="11 15" id="KW-1133">Transmembrane helix</keyword>
<dbReference type="SMART" id="SM00304">
    <property type="entry name" value="HAMP"/>
    <property type="match status" value="1"/>
</dbReference>
<dbReference type="Gene3D" id="3.30.565.10">
    <property type="entry name" value="Histidine kinase-like ATPase, C-terminal domain"/>
    <property type="match status" value="1"/>
</dbReference>
<dbReference type="Gene3D" id="6.10.340.10">
    <property type="match status" value="1"/>
</dbReference>
<dbReference type="AlphaFoldDB" id="A0A3E2XMW3"/>
<evidence type="ECO:0000256" key="5">
    <source>
        <dbReference type="ARBA" id="ARBA00022553"/>
    </source>
</evidence>
<dbReference type="InterPro" id="IPR004358">
    <property type="entry name" value="Sig_transdc_His_kin-like_C"/>
</dbReference>
<keyword evidence="8" id="KW-0547">Nucleotide-binding</keyword>
<evidence type="ECO:0000256" key="11">
    <source>
        <dbReference type="ARBA" id="ARBA00022989"/>
    </source>
</evidence>
<feature type="transmembrane region" description="Helical" evidence="15">
    <location>
        <begin position="214"/>
        <end position="233"/>
    </location>
</feature>
<dbReference type="Pfam" id="PF00512">
    <property type="entry name" value="HisKA"/>
    <property type="match status" value="1"/>
</dbReference>
<protein>
    <recommendedName>
        <fullName evidence="3">histidine kinase</fullName>
        <ecNumber evidence="3">2.7.13.3</ecNumber>
    </recommendedName>
</protein>
<dbReference type="GO" id="GO:0005524">
    <property type="term" value="F:ATP binding"/>
    <property type="evidence" value="ECO:0007669"/>
    <property type="project" value="UniProtKB-KW"/>
</dbReference>
<dbReference type="InterPro" id="IPR003594">
    <property type="entry name" value="HATPase_dom"/>
</dbReference>
<dbReference type="CDD" id="cd00082">
    <property type="entry name" value="HisKA"/>
    <property type="match status" value="1"/>
</dbReference>
<name>A0A3E2XMW3_9FIRM</name>
<feature type="domain" description="HAMP" evidence="17">
    <location>
        <begin position="235"/>
        <end position="287"/>
    </location>
</feature>
<evidence type="ECO:0000256" key="13">
    <source>
        <dbReference type="ARBA" id="ARBA00023136"/>
    </source>
</evidence>
<dbReference type="CDD" id="cd06225">
    <property type="entry name" value="HAMP"/>
    <property type="match status" value="1"/>
</dbReference>
<dbReference type="EMBL" id="QVFD01000004">
    <property type="protein sequence ID" value="RGC48815.1"/>
    <property type="molecule type" value="Genomic_DNA"/>
</dbReference>
<dbReference type="InterPro" id="IPR003661">
    <property type="entry name" value="HisK_dim/P_dom"/>
</dbReference>
<dbReference type="InterPro" id="IPR036097">
    <property type="entry name" value="HisK_dim/P_sf"/>
</dbReference>
<dbReference type="EC" id="2.7.13.3" evidence="3"/>
<keyword evidence="12" id="KW-0902">Two-component regulatory system</keyword>
<dbReference type="PROSITE" id="PS50885">
    <property type="entry name" value="HAMP"/>
    <property type="match status" value="1"/>
</dbReference>
<comment type="catalytic activity">
    <reaction evidence="1">
        <text>ATP + protein L-histidine = ADP + protein N-phospho-L-histidine.</text>
        <dbReference type="EC" id="2.7.13.3"/>
    </reaction>
</comment>
<dbReference type="RefSeq" id="WP_117539458.1">
    <property type="nucleotide sequence ID" value="NZ_JAQCWV010000001.1"/>
</dbReference>
<dbReference type="SUPFAM" id="SSF158472">
    <property type="entry name" value="HAMP domain-like"/>
    <property type="match status" value="1"/>
</dbReference>
<keyword evidence="5" id="KW-0597">Phosphoprotein</keyword>
<keyword evidence="14" id="KW-0175">Coiled coil</keyword>
<dbReference type="InterPro" id="IPR005467">
    <property type="entry name" value="His_kinase_dom"/>
</dbReference>
<evidence type="ECO:0000256" key="10">
    <source>
        <dbReference type="ARBA" id="ARBA00022840"/>
    </source>
</evidence>
<keyword evidence="6" id="KW-0808">Transferase</keyword>
<keyword evidence="13 15" id="KW-0472">Membrane</keyword>